<dbReference type="Pfam" id="PF00005">
    <property type="entry name" value="ABC_tran"/>
    <property type="match status" value="1"/>
</dbReference>
<dbReference type="Gene3D" id="3.40.50.300">
    <property type="entry name" value="P-loop containing nucleotide triphosphate hydrolases"/>
    <property type="match status" value="1"/>
</dbReference>
<keyword evidence="2" id="KW-0813">Transport</keyword>
<dbReference type="InterPro" id="IPR003838">
    <property type="entry name" value="ABC3_permease_C"/>
</dbReference>
<dbReference type="PROSITE" id="PS00211">
    <property type="entry name" value="ABC_TRANSPORTER_1"/>
    <property type="match status" value="1"/>
</dbReference>
<keyword evidence="6" id="KW-0547">Nucleotide-binding</keyword>
<keyword evidence="5 15" id="KW-0812">Transmembrane</keyword>
<dbReference type="SMART" id="SM00382">
    <property type="entry name" value="AAA"/>
    <property type="match status" value="1"/>
</dbReference>
<dbReference type="GO" id="GO:0005524">
    <property type="term" value="F:ATP binding"/>
    <property type="evidence" value="ECO:0007669"/>
    <property type="project" value="UniProtKB-KW"/>
</dbReference>
<keyword evidence="7 17" id="KW-0067">ATP-binding</keyword>
<reference evidence="17 18" key="1">
    <citation type="submission" date="2020-03" db="EMBL/GenBank/DDBJ databases">
        <title>Genomic Encyclopedia of Type Strains, Phase IV (KMG-IV): sequencing the most valuable type-strain genomes for metagenomic binning, comparative biology and taxonomic classification.</title>
        <authorList>
            <person name="Goeker M."/>
        </authorList>
    </citation>
    <scope>NUCLEOTIDE SEQUENCE [LARGE SCALE GENOMIC DNA]</scope>
    <source>
        <strain evidence="17 18">DSM 19867</strain>
    </source>
</reference>
<evidence type="ECO:0000313" key="17">
    <source>
        <dbReference type="EMBL" id="NIK89169.1"/>
    </source>
</evidence>
<dbReference type="AlphaFoldDB" id="A0A846N104"/>
<evidence type="ECO:0000256" key="11">
    <source>
        <dbReference type="ARBA" id="ARBA00023251"/>
    </source>
</evidence>
<keyword evidence="3" id="KW-1003">Cell membrane</keyword>
<dbReference type="Pfam" id="PF02687">
    <property type="entry name" value="FtsX"/>
    <property type="match status" value="1"/>
</dbReference>
<dbReference type="InterPro" id="IPR050250">
    <property type="entry name" value="Macrolide_Exporter_MacB"/>
</dbReference>
<dbReference type="Pfam" id="PF12704">
    <property type="entry name" value="MacB_PCD"/>
    <property type="match status" value="1"/>
</dbReference>
<evidence type="ECO:0000256" key="7">
    <source>
        <dbReference type="ARBA" id="ARBA00022840"/>
    </source>
</evidence>
<feature type="region of interest" description="Disordered" evidence="14">
    <location>
        <begin position="224"/>
        <end position="249"/>
    </location>
</feature>
<keyword evidence="11" id="KW-0046">Antibiotic resistance</keyword>
<evidence type="ECO:0000259" key="16">
    <source>
        <dbReference type="PROSITE" id="PS50893"/>
    </source>
</evidence>
<comment type="subcellular location">
    <subcellularLocation>
        <location evidence="1">Cell inner membrane</location>
        <topology evidence="1">Multi-pass membrane protein</topology>
    </subcellularLocation>
</comment>
<feature type="transmembrane region" description="Helical" evidence="15">
    <location>
        <begin position="272"/>
        <end position="292"/>
    </location>
</feature>
<dbReference type="PROSITE" id="PS50893">
    <property type="entry name" value="ABC_TRANSPORTER_2"/>
    <property type="match status" value="1"/>
</dbReference>
<proteinExistence type="inferred from homology"/>
<dbReference type="GO" id="GO:0005886">
    <property type="term" value="C:plasma membrane"/>
    <property type="evidence" value="ECO:0007669"/>
    <property type="project" value="UniProtKB-SubCell"/>
</dbReference>
<feature type="transmembrane region" description="Helical" evidence="15">
    <location>
        <begin position="522"/>
        <end position="547"/>
    </location>
</feature>
<evidence type="ECO:0000256" key="13">
    <source>
        <dbReference type="ARBA" id="ARBA00041199"/>
    </source>
</evidence>
<dbReference type="InterPro" id="IPR025857">
    <property type="entry name" value="MacB_PCD"/>
</dbReference>
<dbReference type="InterPro" id="IPR003593">
    <property type="entry name" value="AAA+_ATPase"/>
</dbReference>
<keyword evidence="10 15" id="KW-0472">Membrane</keyword>
<dbReference type="GO" id="GO:0098796">
    <property type="term" value="C:membrane protein complex"/>
    <property type="evidence" value="ECO:0007669"/>
    <property type="project" value="UniProtKB-ARBA"/>
</dbReference>
<dbReference type="GO" id="GO:0016887">
    <property type="term" value="F:ATP hydrolysis activity"/>
    <property type="evidence" value="ECO:0007669"/>
    <property type="project" value="InterPro"/>
</dbReference>
<evidence type="ECO:0000256" key="8">
    <source>
        <dbReference type="ARBA" id="ARBA00022967"/>
    </source>
</evidence>
<dbReference type="Proteomes" id="UP000570514">
    <property type="component" value="Unassembled WGS sequence"/>
</dbReference>
<name>A0A846N104_9PROT</name>
<dbReference type="InterPro" id="IPR017871">
    <property type="entry name" value="ABC_transporter-like_CS"/>
</dbReference>
<evidence type="ECO:0000256" key="4">
    <source>
        <dbReference type="ARBA" id="ARBA00022519"/>
    </source>
</evidence>
<feature type="domain" description="ABC transporter" evidence="16">
    <location>
        <begin position="5"/>
        <end position="243"/>
    </location>
</feature>
<evidence type="ECO:0000256" key="15">
    <source>
        <dbReference type="SAM" id="Phobius"/>
    </source>
</evidence>
<dbReference type="SUPFAM" id="SSF52540">
    <property type="entry name" value="P-loop containing nucleoside triphosphate hydrolases"/>
    <property type="match status" value="1"/>
</dbReference>
<dbReference type="InterPro" id="IPR027417">
    <property type="entry name" value="P-loop_NTPase"/>
</dbReference>
<dbReference type="RefSeq" id="WP_167083281.1">
    <property type="nucleotide sequence ID" value="NZ_BAAADC010000001.1"/>
</dbReference>
<feature type="transmembrane region" description="Helical" evidence="15">
    <location>
        <begin position="604"/>
        <end position="630"/>
    </location>
</feature>
<dbReference type="EMBL" id="JAASRM010000001">
    <property type="protein sequence ID" value="NIK89169.1"/>
    <property type="molecule type" value="Genomic_DNA"/>
</dbReference>
<evidence type="ECO:0000256" key="3">
    <source>
        <dbReference type="ARBA" id="ARBA00022475"/>
    </source>
</evidence>
<dbReference type="GO" id="GO:0046677">
    <property type="term" value="P:response to antibiotic"/>
    <property type="evidence" value="ECO:0007669"/>
    <property type="project" value="UniProtKB-KW"/>
</dbReference>
<dbReference type="InterPro" id="IPR017911">
    <property type="entry name" value="MacB-like_ATP-bd"/>
</dbReference>
<evidence type="ECO:0000256" key="10">
    <source>
        <dbReference type="ARBA" id="ARBA00023136"/>
    </source>
</evidence>
<dbReference type="CDD" id="cd03255">
    <property type="entry name" value="ABC_MJ0796_LolCDE_FtsE"/>
    <property type="match status" value="1"/>
</dbReference>
<dbReference type="InterPro" id="IPR003439">
    <property type="entry name" value="ABC_transporter-like_ATP-bd"/>
</dbReference>
<keyword evidence="18" id="KW-1185">Reference proteome</keyword>
<evidence type="ECO:0000256" key="5">
    <source>
        <dbReference type="ARBA" id="ARBA00022692"/>
    </source>
</evidence>
<evidence type="ECO:0000256" key="6">
    <source>
        <dbReference type="ARBA" id="ARBA00022741"/>
    </source>
</evidence>
<evidence type="ECO:0000256" key="9">
    <source>
        <dbReference type="ARBA" id="ARBA00022989"/>
    </source>
</evidence>
<dbReference type="PANTHER" id="PTHR30572:SF14">
    <property type="entry name" value="MACROLIDE EXPORT ATP-BINDING_PERMEASE PROTEIN MACB"/>
    <property type="match status" value="1"/>
</dbReference>
<protein>
    <recommendedName>
        <fullName evidence="13">Pyoverdine export ATP-binding/permease protein PvdT</fullName>
    </recommendedName>
</protein>
<keyword evidence="17" id="KW-0378">Hydrolase</keyword>
<organism evidence="17 18">
    <name type="scientific">Rhizomicrobium palustre</name>
    <dbReference type="NCBI Taxonomy" id="189966"/>
    <lineage>
        <taxon>Bacteria</taxon>
        <taxon>Pseudomonadati</taxon>
        <taxon>Pseudomonadota</taxon>
        <taxon>Alphaproteobacteria</taxon>
        <taxon>Micropepsales</taxon>
        <taxon>Micropepsaceae</taxon>
        <taxon>Rhizomicrobium</taxon>
    </lineage>
</organism>
<dbReference type="FunFam" id="3.40.50.300:FF:000032">
    <property type="entry name" value="Export ABC transporter ATP-binding protein"/>
    <property type="match status" value="1"/>
</dbReference>
<keyword evidence="9 15" id="KW-1133">Transmembrane helix</keyword>
<comment type="caution">
    <text evidence="17">The sequence shown here is derived from an EMBL/GenBank/DDBJ whole genome shotgun (WGS) entry which is preliminary data.</text>
</comment>
<gene>
    <name evidence="17" type="ORF">FHS83_002487</name>
</gene>
<evidence type="ECO:0000256" key="12">
    <source>
        <dbReference type="ARBA" id="ARBA00038388"/>
    </source>
</evidence>
<dbReference type="GO" id="GO:0022857">
    <property type="term" value="F:transmembrane transporter activity"/>
    <property type="evidence" value="ECO:0007669"/>
    <property type="project" value="TreeGrafter"/>
</dbReference>
<sequence>MSALIELSNISRVYYTGDEAVVALDSVSLSINAGELIAIVGASGSGKSTLMNILGCLDQPSSGSYRIDGQETAALQPDELARLRCQHFGFIFQRYHLMGDLSAAANVEIPAIYDGAEPASRSERAKTLLSRLGLGDRLRHYPSQLSGGQQQRVSIARALMNGGEIILADEPTGALDSKSGEMVMGVLKELHREGHTIILVTHDIHVAEHADRIIEIRDGKIIADRRTRENPEQPPTHSRRSQGAASSPRGRRFLDAMKMAFHAMAGHRMRTFLTMLGIIIGVAAVVLVTALGTGTQRKVLSQLTELGVSTIEVYPGKDWGDERASSIRTLIPEDADALKAQPYIDSVSPILSASGNVQYANISVSAEILGVGESYFKTGNLKLKAGRLFDQGDIQAKAQLAVIDDNTRKRLFPHELSPVGKIIMFKQMPVVICGVLAPRTTSFGGRNLQIFVPFTTVRSRITGQETSLYGLTIRVVRQIDTRLAEGAVSELLTQRHGRKDFFVFNSDQYRKTYEKTAQTMSLLISSVAAIALIIGGIGVMNIMLVSVTERTKEIGLRMAVGARRRDIMLQFQIEAITICLTGAVLGIALALVVCALPGEDSSDFPMVLTGGAIGIASASAITVGLLFGYLPARNAARLDPVVALSRE</sequence>
<accession>A0A846N104</accession>
<evidence type="ECO:0000256" key="14">
    <source>
        <dbReference type="SAM" id="MobiDB-lite"/>
    </source>
</evidence>
<dbReference type="PANTHER" id="PTHR30572">
    <property type="entry name" value="MEMBRANE COMPONENT OF TRANSPORTER-RELATED"/>
    <property type="match status" value="1"/>
</dbReference>
<keyword evidence="4" id="KW-0997">Cell inner membrane</keyword>
<comment type="similarity">
    <text evidence="12">Belongs to the ABC transporter superfamily. Macrolide exporter (TC 3.A.1.122) family.</text>
</comment>
<feature type="transmembrane region" description="Helical" evidence="15">
    <location>
        <begin position="573"/>
        <end position="598"/>
    </location>
</feature>
<evidence type="ECO:0000256" key="2">
    <source>
        <dbReference type="ARBA" id="ARBA00022448"/>
    </source>
</evidence>
<evidence type="ECO:0000313" key="18">
    <source>
        <dbReference type="Proteomes" id="UP000570514"/>
    </source>
</evidence>
<keyword evidence="8" id="KW-1278">Translocase</keyword>
<evidence type="ECO:0000256" key="1">
    <source>
        <dbReference type="ARBA" id="ARBA00004429"/>
    </source>
</evidence>